<dbReference type="EMBL" id="KQ460636">
    <property type="protein sequence ID" value="KPJ13364.1"/>
    <property type="molecule type" value="Genomic_DNA"/>
</dbReference>
<evidence type="ECO:0000256" key="2">
    <source>
        <dbReference type="ARBA" id="ARBA00022475"/>
    </source>
</evidence>
<name>A0A0N1IH58_PAPMA</name>
<dbReference type="GO" id="GO:0005886">
    <property type="term" value="C:plasma membrane"/>
    <property type="evidence" value="ECO:0007669"/>
    <property type="project" value="UniProtKB-SubCell"/>
</dbReference>
<keyword evidence="10" id="KW-1185">Reference proteome</keyword>
<evidence type="ECO:0000256" key="3">
    <source>
        <dbReference type="ARBA" id="ARBA00022692"/>
    </source>
</evidence>
<dbReference type="InParanoid" id="A0A0N1IH58"/>
<evidence type="ECO:0000256" key="1">
    <source>
        <dbReference type="ARBA" id="ARBA00004651"/>
    </source>
</evidence>
<keyword evidence="3 8" id="KW-0812">Transmembrane</keyword>
<dbReference type="PANTHER" id="PTHR42643">
    <property type="entry name" value="IONOTROPIC RECEPTOR 20A-RELATED"/>
    <property type="match status" value="1"/>
</dbReference>
<sequence>MRVVSKDFTKFTVVCHSVYKFHTFKYKNKIEQSLLYQFPKPQHKIIYAMYCYKGFPLLEKMHIYALRLRENGLIDKHVRDLEHEVSKATIKAKKDFKASFIFPWQVLIIGYGLSTVAFVIELIVDYIKRRRMQGIIYLE</sequence>
<feature type="transmembrane region" description="Helical" evidence="8">
    <location>
        <begin position="101"/>
        <end position="124"/>
    </location>
</feature>
<evidence type="ECO:0000256" key="6">
    <source>
        <dbReference type="ARBA" id="ARBA00023170"/>
    </source>
</evidence>
<reference evidence="9 10" key="1">
    <citation type="journal article" date="2015" name="Nat. Commun.">
        <title>Outbred genome sequencing and CRISPR/Cas9 gene editing in butterflies.</title>
        <authorList>
            <person name="Li X."/>
            <person name="Fan D."/>
            <person name="Zhang W."/>
            <person name="Liu G."/>
            <person name="Zhang L."/>
            <person name="Zhao L."/>
            <person name="Fang X."/>
            <person name="Chen L."/>
            <person name="Dong Y."/>
            <person name="Chen Y."/>
            <person name="Ding Y."/>
            <person name="Zhao R."/>
            <person name="Feng M."/>
            <person name="Zhu Y."/>
            <person name="Feng Y."/>
            <person name="Jiang X."/>
            <person name="Zhu D."/>
            <person name="Xiang H."/>
            <person name="Feng X."/>
            <person name="Li S."/>
            <person name="Wang J."/>
            <person name="Zhang G."/>
            <person name="Kronforst M.R."/>
            <person name="Wang W."/>
        </authorList>
    </citation>
    <scope>NUCLEOTIDE SEQUENCE [LARGE SCALE GENOMIC DNA]</scope>
    <source>
        <strain evidence="9">Ya'a_city_454_Pm</strain>
        <tissue evidence="9">Whole body</tissue>
    </source>
</reference>
<dbReference type="PANTHER" id="PTHR42643:SF24">
    <property type="entry name" value="IONOTROPIC RECEPTOR 60A"/>
    <property type="match status" value="1"/>
</dbReference>
<keyword evidence="2" id="KW-1003">Cell membrane</keyword>
<keyword evidence="5 8" id="KW-0472">Membrane</keyword>
<accession>A0A0N1IH58</accession>
<dbReference type="AlphaFoldDB" id="A0A0N1IH58"/>
<evidence type="ECO:0000256" key="7">
    <source>
        <dbReference type="ARBA" id="ARBA00023180"/>
    </source>
</evidence>
<comment type="subcellular location">
    <subcellularLocation>
        <location evidence="1">Cell membrane</location>
        <topology evidence="1">Multi-pass membrane protein</topology>
    </subcellularLocation>
</comment>
<keyword evidence="4 8" id="KW-1133">Transmembrane helix</keyword>
<dbReference type="InterPro" id="IPR052192">
    <property type="entry name" value="Insect_Ionotropic_Sensory_Rcpt"/>
</dbReference>
<dbReference type="Proteomes" id="UP000053240">
    <property type="component" value="Unassembled WGS sequence"/>
</dbReference>
<keyword evidence="7" id="KW-0325">Glycoprotein</keyword>
<organism evidence="9 10">
    <name type="scientific">Papilio machaon</name>
    <name type="common">Old World swallowtail butterfly</name>
    <dbReference type="NCBI Taxonomy" id="76193"/>
    <lineage>
        <taxon>Eukaryota</taxon>
        <taxon>Metazoa</taxon>
        <taxon>Ecdysozoa</taxon>
        <taxon>Arthropoda</taxon>
        <taxon>Hexapoda</taxon>
        <taxon>Insecta</taxon>
        <taxon>Pterygota</taxon>
        <taxon>Neoptera</taxon>
        <taxon>Endopterygota</taxon>
        <taxon>Lepidoptera</taxon>
        <taxon>Glossata</taxon>
        <taxon>Ditrysia</taxon>
        <taxon>Papilionoidea</taxon>
        <taxon>Papilionidae</taxon>
        <taxon>Papilioninae</taxon>
        <taxon>Papilio</taxon>
    </lineage>
</organism>
<keyword evidence="6" id="KW-0675">Receptor</keyword>
<protein>
    <submittedName>
        <fullName evidence="9">Uncharacterized protein</fullName>
    </submittedName>
</protein>
<evidence type="ECO:0000313" key="9">
    <source>
        <dbReference type="EMBL" id="KPJ13364.1"/>
    </source>
</evidence>
<evidence type="ECO:0000256" key="5">
    <source>
        <dbReference type="ARBA" id="ARBA00023136"/>
    </source>
</evidence>
<evidence type="ECO:0000256" key="8">
    <source>
        <dbReference type="SAM" id="Phobius"/>
    </source>
</evidence>
<proteinExistence type="predicted"/>
<evidence type="ECO:0000256" key="4">
    <source>
        <dbReference type="ARBA" id="ARBA00022989"/>
    </source>
</evidence>
<gene>
    <name evidence="9" type="ORF">RR48_04403</name>
</gene>
<evidence type="ECO:0000313" key="10">
    <source>
        <dbReference type="Proteomes" id="UP000053240"/>
    </source>
</evidence>